<dbReference type="PANTHER" id="PTHR43071:SF1">
    <property type="entry name" value="2-AMINO-4-HYDROXY-6-HYDROXYMETHYLDIHYDROPTERIDINE PYROPHOSPHOKINASE"/>
    <property type="match status" value="1"/>
</dbReference>
<evidence type="ECO:0000256" key="12">
    <source>
        <dbReference type="ARBA" id="ARBA00033413"/>
    </source>
</evidence>
<evidence type="ECO:0000313" key="14">
    <source>
        <dbReference type="EMBL" id="PXF64575.1"/>
    </source>
</evidence>
<dbReference type="PROSITE" id="PS00794">
    <property type="entry name" value="HPPK"/>
    <property type="match status" value="1"/>
</dbReference>
<sequence>MERAVVSYIALGSNLDNPARQVQQALLAIDQLPETYLLAYSSLYQSAPMGPQDQPPFINAVVKIKTSLKPLELLDKLQAIENQQGRVRKEHWGARTIDLDIVLYDHTIMQTERLTLPHYGAKERDFVLLPLAEIDPQLVFPDGESLSHALQHCERYQLEKIAFTHHKTQHRS</sequence>
<comment type="pathway">
    <text evidence="1">Cofactor biosynthesis; tetrahydrofolate biosynthesis; 2-amino-4-hydroxy-6-hydroxymethyl-7,8-dihydropteridine diphosphate from 7,8-dihydroneopterin triphosphate: step 4/4.</text>
</comment>
<evidence type="ECO:0000256" key="6">
    <source>
        <dbReference type="ARBA" id="ARBA00022741"/>
    </source>
</evidence>
<organism evidence="14 15">
    <name type="scientific">Kangiella spongicola</name>
    <dbReference type="NCBI Taxonomy" id="796379"/>
    <lineage>
        <taxon>Bacteria</taxon>
        <taxon>Pseudomonadati</taxon>
        <taxon>Pseudomonadota</taxon>
        <taxon>Gammaproteobacteria</taxon>
        <taxon>Kangiellales</taxon>
        <taxon>Kangiellaceae</taxon>
        <taxon>Kangiella</taxon>
    </lineage>
</organism>
<comment type="function">
    <text evidence="10">Catalyzes the transfer of pyrophosphate from adenosine triphosphate (ATP) to 6-hydroxymethyl-7,8-dihydropterin, an enzymatic step in folate biosynthesis pathway.</text>
</comment>
<keyword evidence="5" id="KW-0808">Transferase</keyword>
<keyword evidence="7 14" id="KW-0418">Kinase</keyword>
<comment type="similarity">
    <text evidence="2">Belongs to the HPPK family.</text>
</comment>
<keyword evidence="8" id="KW-0067">ATP-binding</keyword>
<evidence type="ECO:0000313" key="15">
    <source>
        <dbReference type="Proteomes" id="UP000247689"/>
    </source>
</evidence>
<dbReference type="PANTHER" id="PTHR43071">
    <property type="entry name" value="2-AMINO-4-HYDROXY-6-HYDROXYMETHYLDIHYDROPTERIDINE PYROPHOSPHOKINASE"/>
    <property type="match status" value="1"/>
</dbReference>
<protein>
    <recommendedName>
        <fullName evidence="4">2-amino-4-hydroxy-6-hydroxymethyldihydropteridine pyrophosphokinase</fullName>
        <ecNumber evidence="3">2.7.6.3</ecNumber>
    </recommendedName>
    <alternativeName>
        <fullName evidence="11">6-hydroxymethyl-7,8-dihydropterin pyrophosphokinase</fullName>
    </alternativeName>
    <alternativeName>
        <fullName evidence="12">7,8-dihydro-6-hydroxymethylpterin-pyrophosphokinase</fullName>
    </alternativeName>
</protein>
<evidence type="ECO:0000256" key="4">
    <source>
        <dbReference type="ARBA" id="ARBA00016218"/>
    </source>
</evidence>
<dbReference type="SUPFAM" id="SSF55083">
    <property type="entry name" value="6-hydroxymethyl-7,8-dihydropterin pyrophosphokinase, HPPK"/>
    <property type="match status" value="1"/>
</dbReference>
<dbReference type="GO" id="GO:0016301">
    <property type="term" value="F:kinase activity"/>
    <property type="evidence" value="ECO:0007669"/>
    <property type="project" value="UniProtKB-KW"/>
</dbReference>
<evidence type="ECO:0000256" key="9">
    <source>
        <dbReference type="ARBA" id="ARBA00022909"/>
    </source>
</evidence>
<dbReference type="OrthoDB" id="9808041at2"/>
<dbReference type="UniPathway" id="UPA00077">
    <property type="reaction ID" value="UER00155"/>
</dbReference>
<dbReference type="Pfam" id="PF01288">
    <property type="entry name" value="HPPK"/>
    <property type="match status" value="1"/>
</dbReference>
<dbReference type="EC" id="2.7.6.3" evidence="3"/>
<dbReference type="InterPro" id="IPR000550">
    <property type="entry name" value="Hppk"/>
</dbReference>
<evidence type="ECO:0000256" key="2">
    <source>
        <dbReference type="ARBA" id="ARBA00005810"/>
    </source>
</evidence>
<evidence type="ECO:0000256" key="1">
    <source>
        <dbReference type="ARBA" id="ARBA00005051"/>
    </source>
</evidence>
<accession>A0A318D9F7</accession>
<comment type="caution">
    <text evidence="14">The sequence shown here is derived from an EMBL/GenBank/DDBJ whole genome shotgun (WGS) entry which is preliminary data.</text>
</comment>
<dbReference type="InterPro" id="IPR035907">
    <property type="entry name" value="Hppk_sf"/>
</dbReference>
<dbReference type="AlphaFoldDB" id="A0A318D9F7"/>
<evidence type="ECO:0000256" key="11">
    <source>
        <dbReference type="ARBA" id="ARBA00029766"/>
    </source>
</evidence>
<name>A0A318D9F7_9GAMM</name>
<dbReference type="GO" id="GO:0046654">
    <property type="term" value="P:tetrahydrofolate biosynthetic process"/>
    <property type="evidence" value="ECO:0007669"/>
    <property type="project" value="UniProtKB-UniPathway"/>
</dbReference>
<dbReference type="GO" id="GO:0003848">
    <property type="term" value="F:2-amino-4-hydroxy-6-hydroxymethyldihydropteridine diphosphokinase activity"/>
    <property type="evidence" value="ECO:0007669"/>
    <property type="project" value="UniProtKB-EC"/>
</dbReference>
<feature type="domain" description="7,8-dihydro-6-hydroxymethylpterin-pyrophosphokinase" evidence="13">
    <location>
        <begin position="91"/>
        <end position="102"/>
    </location>
</feature>
<dbReference type="EMBL" id="QICH01000001">
    <property type="protein sequence ID" value="PXF64575.1"/>
    <property type="molecule type" value="Genomic_DNA"/>
</dbReference>
<dbReference type="GO" id="GO:0046656">
    <property type="term" value="P:folic acid biosynthetic process"/>
    <property type="evidence" value="ECO:0007669"/>
    <property type="project" value="UniProtKB-KW"/>
</dbReference>
<dbReference type="GO" id="GO:0005524">
    <property type="term" value="F:ATP binding"/>
    <property type="evidence" value="ECO:0007669"/>
    <property type="project" value="UniProtKB-KW"/>
</dbReference>
<dbReference type="CDD" id="cd00483">
    <property type="entry name" value="HPPK"/>
    <property type="match status" value="1"/>
</dbReference>
<keyword evidence="6" id="KW-0547">Nucleotide-binding</keyword>
<dbReference type="RefSeq" id="WP_110200623.1">
    <property type="nucleotide sequence ID" value="NZ_QICH01000001.1"/>
</dbReference>
<evidence type="ECO:0000256" key="10">
    <source>
        <dbReference type="ARBA" id="ARBA00029409"/>
    </source>
</evidence>
<keyword evidence="15" id="KW-1185">Reference proteome</keyword>
<keyword evidence="9" id="KW-0289">Folate biosynthesis</keyword>
<evidence type="ECO:0000256" key="8">
    <source>
        <dbReference type="ARBA" id="ARBA00022840"/>
    </source>
</evidence>
<dbReference type="Proteomes" id="UP000247689">
    <property type="component" value="Unassembled WGS sequence"/>
</dbReference>
<evidence type="ECO:0000256" key="5">
    <source>
        <dbReference type="ARBA" id="ARBA00022679"/>
    </source>
</evidence>
<proteinExistence type="inferred from homology"/>
<evidence type="ECO:0000256" key="7">
    <source>
        <dbReference type="ARBA" id="ARBA00022777"/>
    </source>
</evidence>
<reference evidence="14 15" key="1">
    <citation type="submission" date="2018-05" db="EMBL/GenBank/DDBJ databases">
        <title>Kangiella spongicola genome sequence.</title>
        <authorList>
            <person name="Maclea K.S."/>
            <person name="Goen A.E."/>
            <person name="Kelley C."/>
            <person name="Underriner A."/>
            <person name="Silverwood T."/>
            <person name="Trachtenberg A.M."/>
        </authorList>
    </citation>
    <scope>NUCLEOTIDE SEQUENCE [LARGE SCALE GENOMIC DNA]</scope>
    <source>
        <strain evidence="14 15">ATCC BAA-2076</strain>
    </source>
</reference>
<evidence type="ECO:0000256" key="3">
    <source>
        <dbReference type="ARBA" id="ARBA00013253"/>
    </source>
</evidence>
<evidence type="ECO:0000259" key="13">
    <source>
        <dbReference type="PROSITE" id="PS00794"/>
    </source>
</evidence>
<dbReference type="NCBIfam" id="TIGR01498">
    <property type="entry name" value="folK"/>
    <property type="match status" value="1"/>
</dbReference>
<dbReference type="Gene3D" id="3.30.70.560">
    <property type="entry name" value="7,8-Dihydro-6-hydroxymethylpterin-pyrophosphokinase HPPK"/>
    <property type="match status" value="1"/>
</dbReference>
<gene>
    <name evidence="14" type="primary">folK</name>
    <name evidence="14" type="ORF">DL796_05415</name>
</gene>